<dbReference type="InterPro" id="IPR029063">
    <property type="entry name" value="SAM-dependent_MTases_sf"/>
</dbReference>
<proteinExistence type="predicted"/>
<dbReference type="Proteomes" id="UP000772434">
    <property type="component" value="Unassembled WGS sequence"/>
</dbReference>
<reference evidence="1" key="1">
    <citation type="submission" date="2020-11" db="EMBL/GenBank/DDBJ databases">
        <authorList>
            <consortium name="DOE Joint Genome Institute"/>
            <person name="Ahrendt S."/>
            <person name="Riley R."/>
            <person name="Andreopoulos W."/>
            <person name="Labutti K."/>
            <person name="Pangilinan J."/>
            <person name="Ruiz-Duenas F.J."/>
            <person name="Barrasa J.M."/>
            <person name="Sanchez-Garcia M."/>
            <person name="Camarero S."/>
            <person name="Miyauchi S."/>
            <person name="Serrano A."/>
            <person name="Linde D."/>
            <person name="Babiker R."/>
            <person name="Drula E."/>
            <person name="Ayuso-Fernandez I."/>
            <person name="Pacheco R."/>
            <person name="Padilla G."/>
            <person name="Ferreira P."/>
            <person name="Barriuso J."/>
            <person name="Kellner H."/>
            <person name="Castanera R."/>
            <person name="Alfaro M."/>
            <person name="Ramirez L."/>
            <person name="Pisabarro A.G."/>
            <person name="Kuo A."/>
            <person name="Tritt A."/>
            <person name="Lipzen A."/>
            <person name="He G."/>
            <person name="Yan M."/>
            <person name="Ng V."/>
            <person name="Cullen D."/>
            <person name="Martin F."/>
            <person name="Rosso M.-N."/>
            <person name="Henrissat B."/>
            <person name="Hibbett D."/>
            <person name="Martinez A.T."/>
            <person name="Grigoriev I.V."/>
        </authorList>
    </citation>
    <scope>NUCLEOTIDE SEQUENCE</scope>
    <source>
        <strain evidence="1">AH 40177</strain>
    </source>
</reference>
<protein>
    <recommendedName>
        <fullName evidence="3">Methyltransferase domain-containing protein</fullName>
    </recommendedName>
</protein>
<evidence type="ECO:0008006" key="3">
    <source>
        <dbReference type="Google" id="ProtNLM"/>
    </source>
</evidence>
<organism evidence="1 2">
    <name type="scientific">Rhodocollybia butyracea</name>
    <dbReference type="NCBI Taxonomy" id="206335"/>
    <lineage>
        <taxon>Eukaryota</taxon>
        <taxon>Fungi</taxon>
        <taxon>Dikarya</taxon>
        <taxon>Basidiomycota</taxon>
        <taxon>Agaricomycotina</taxon>
        <taxon>Agaricomycetes</taxon>
        <taxon>Agaricomycetidae</taxon>
        <taxon>Agaricales</taxon>
        <taxon>Marasmiineae</taxon>
        <taxon>Omphalotaceae</taxon>
        <taxon>Rhodocollybia</taxon>
    </lineage>
</organism>
<comment type="caution">
    <text evidence="1">The sequence shown here is derived from an EMBL/GenBank/DDBJ whole genome shotgun (WGS) entry which is preliminary data.</text>
</comment>
<evidence type="ECO:0000313" key="2">
    <source>
        <dbReference type="Proteomes" id="UP000772434"/>
    </source>
</evidence>
<dbReference type="OrthoDB" id="184880at2759"/>
<dbReference type="EMBL" id="JADNRY010000036">
    <property type="protein sequence ID" value="KAF9070934.1"/>
    <property type="molecule type" value="Genomic_DNA"/>
</dbReference>
<sequence>MAGNSPRVEEPLFVSHHVAHYTENDLERERLNWQNRYCTKAICDGQLIYIPNVSLDSGDEILDSATGTGIWLLDVAHQANPNISLTNIDISQRLFPTQYPQNVTFAVHSVTNLLESWSNRFKVANQRLLSAALTHDQWGMAPQEATTSSGPMKHFMDALAAVFINKGLVLDLVESLDQRLKDAGFINIQKRSIALPRLDSQDLDSEFKGLKRLVTATVPVLKPALLATGMFESEDEVDALSKEIDQEWNTPSRFLWSWAVIYAQKPDI</sequence>
<name>A0A9P5PRK8_9AGAR</name>
<dbReference type="SUPFAM" id="SSF53335">
    <property type="entry name" value="S-adenosyl-L-methionine-dependent methyltransferases"/>
    <property type="match status" value="1"/>
</dbReference>
<dbReference type="AlphaFoldDB" id="A0A9P5PRK8"/>
<dbReference type="Gene3D" id="3.40.50.150">
    <property type="entry name" value="Vaccinia Virus protein VP39"/>
    <property type="match status" value="1"/>
</dbReference>
<gene>
    <name evidence="1" type="ORF">BDP27DRAFT_1419459</name>
</gene>
<keyword evidence="2" id="KW-1185">Reference proteome</keyword>
<evidence type="ECO:0000313" key="1">
    <source>
        <dbReference type="EMBL" id="KAF9070934.1"/>
    </source>
</evidence>
<accession>A0A9P5PRK8</accession>